<dbReference type="Gene3D" id="1.20.1250.20">
    <property type="entry name" value="MFS general substrate transporter like domains"/>
    <property type="match status" value="2"/>
</dbReference>
<evidence type="ECO:0000313" key="7">
    <source>
        <dbReference type="EMBL" id="KAL3792468.1"/>
    </source>
</evidence>
<dbReference type="EMBL" id="JALLAZ020000554">
    <property type="protein sequence ID" value="KAL3792468.1"/>
    <property type="molecule type" value="Genomic_DNA"/>
</dbReference>
<organism evidence="7 8">
    <name type="scientific">Stephanodiscus triporus</name>
    <dbReference type="NCBI Taxonomy" id="2934178"/>
    <lineage>
        <taxon>Eukaryota</taxon>
        <taxon>Sar</taxon>
        <taxon>Stramenopiles</taxon>
        <taxon>Ochrophyta</taxon>
        <taxon>Bacillariophyta</taxon>
        <taxon>Coscinodiscophyceae</taxon>
        <taxon>Thalassiosirophycidae</taxon>
        <taxon>Stephanodiscales</taxon>
        <taxon>Stephanodiscaceae</taxon>
        <taxon>Stephanodiscus</taxon>
    </lineage>
</organism>
<feature type="transmembrane region" description="Helical" evidence="6">
    <location>
        <begin position="324"/>
        <end position="344"/>
    </location>
</feature>
<dbReference type="GO" id="GO:0016020">
    <property type="term" value="C:membrane"/>
    <property type="evidence" value="ECO:0007669"/>
    <property type="project" value="UniProtKB-SubCell"/>
</dbReference>
<feature type="transmembrane region" description="Helical" evidence="6">
    <location>
        <begin position="490"/>
        <end position="508"/>
    </location>
</feature>
<comment type="subcellular location">
    <subcellularLocation>
        <location evidence="1">Membrane</location>
        <topology evidence="1">Multi-pass membrane protein</topology>
    </subcellularLocation>
</comment>
<name>A0ABD3PX18_9STRA</name>
<evidence type="ECO:0000256" key="3">
    <source>
        <dbReference type="ARBA" id="ARBA00022989"/>
    </source>
</evidence>
<protein>
    <submittedName>
        <fullName evidence="7">Uncharacterized protein</fullName>
    </submittedName>
</protein>
<feature type="region of interest" description="Disordered" evidence="5">
    <location>
        <begin position="202"/>
        <end position="252"/>
    </location>
</feature>
<feature type="transmembrane region" description="Helical" evidence="6">
    <location>
        <begin position="356"/>
        <end position="378"/>
    </location>
</feature>
<dbReference type="InterPro" id="IPR011701">
    <property type="entry name" value="MFS"/>
</dbReference>
<dbReference type="PANTHER" id="PTHR10924">
    <property type="entry name" value="MAJOR FACILITATOR SUPERFAMILY PROTEIN-RELATED"/>
    <property type="match status" value="1"/>
</dbReference>
<evidence type="ECO:0000256" key="6">
    <source>
        <dbReference type="SAM" id="Phobius"/>
    </source>
</evidence>
<keyword evidence="3 6" id="KW-1133">Transmembrane helix</keyword>
<feature type="transmembrane region" description="Helical" evidence="6">
    <location>
        <begin position="384"/>
        <end position="403"/>
    </location>
</feature>
<gene>
    <name evidence="7" type="ORF">ACHAW5_005583</name>
</gene>
<evidence type="ECO:0000256" key="4">
    <source>
        <dbReference type="ARBA" id="ARBA00023136"/>
    </source>
</evidence>
<sequence length="523" mass="55926">MLSDWVCFSTASVPRAFASAYPGRTSEGLIDAFLLTNVLGCLAVTDVVARFGLRRCVVASSVMMTTGCWLRCGLGIFPAACDFLGVRRRRRRRRRRHPRDDPAYGDNGDSPISKYVASILEYERSSDGLPLFGLPPYPFVLAGTVLVGLAQPFFQCTPPLLSATWFASDERATSSAVALNFNQVGIAAALVVGGRMVDNGGGGVGGDGDAGISSSRRDDDDDDDGRYRVDDHGDGVRRGDRAAGGGNDDDDDDDDDGLARYFALVAVLSAFLCAGTCRYFRDSPPVPPSASEAGKAAGSSSRGAMPFHVSVRGFFGKRGFGRPLAAFVFSIAITNVVGAFIEEVMERGGVTDRRAIAWAGCGFEMAIVLGGVILGRYVDRTKEYKSVTMWCIALSLIFVLPLGLTQHRLGQEPKLLVASLFLLGFFVGPVQPINAELAVDVTFPGDETAVESVQQFSGNLVSAMLVPVAGRAAKLDYQLLPSVPLLASDIRGDVIFMMALAIATLCYYRSFDAPLRRSMADGH</sequence>
<keyword evidence="4 6" id="KW-0472">Membrane</keyword>
<evidence type="ECO:0000256" key="1">
    <source>
        <dbReference type="ARBA" id="ARBA00004141"/>
    </source>
</evidence>
<reference evidence="7 8" key="1">
    <citation type="submission" date="2024-10" db="EMBL/GenBank/DDBJ databases">
        <title>Updated reference genomes for cyclostephanoid diatoms.</title>
        <authorList>
            <person name="Roberts W.R."/>
            <person name="Alverson A.J."/>
        </authorList>
    </citation>
    <scope>NUCLEOTIDE SEQUENCE [LARGE SCALE GENOMIC DNA]</scope>
    <source>
        <strain evidence="7 8">AJA276-08</strain>
    </source>
</reference>
<dbReference type="PANTHER" id="PTHR10924:SF6">
    <property type="entry name" value="SOLUTE CARRIER FAMILY 49 MEMBER A3"/>
    <property type="match status" value="1"/>
</dbReference>
<dbReference type="Proteomes" id="UP001530315">
    <property type="component" value="Unassembled WGS sequence"/>
</dbReference>
<feature type="transmembrane region" description="Helical" evidence="6">
    <location>
        <begin position="415"/>
        <end position="433"/>
    </location>
</feature>
<dbReference type="InterPro" id="IPR036259">
    <property type="entry name" value="MFS_trans_sf"/>
</dbReference>
<dbReference type="Pfam" id="PF07690">
    <property type="entry name" value="MFS_1"/>
    <property type="match status" value="1"/>
</dbReference>
<evidence type="ECO:0000313" key="8">
    <source>
        <dbReference type="Proteomes" id="UP001530315"/>
    </source>
</evidence>
<keyword evidence="8" id="KW-1185">Reference proteome</keyword>
<dbReference type="AlphaFoldDB" id="A0ABD3PX18"/>
<feature type="transmembrane region" description="Helical" evidence="6">
    <location>
        <begin position="261"/>
        <end position="281"/>
    </location>
</feature>
<dbReference type="SUPFAM" id="SSF103473">
    <property type="entry name" value="MFS general substrate transporter"/>
    <property type="match status" value="1"/>
</dbReference>
<evidence type="ECO:0000256" key="2">
    <source>
        <dbReference type="ARBA" id="ARBA00022692"/>
    </source>
</evidence>
<feature type="compositionally biased region" description="Basic and acidic residues" evidence="5">
    <location>
        <begin position="225"/>
        <end position="241"/>
    </location>
</feature>
<proteinExistence type="predicted"/>
<keyword evidence="2 6" id="KW-0812">Transmembrane</keyword>
<feature type="transmembrane region" description="Helical" evidence="6">
    <location>
        <begin position="68"/>
        <end position="86"/>
    </location>
</feature>
<accession>A0ABD3PX18</accession>
<evidence type="ECO:0000256" key="5">
    <source>
        <dbReference type="SAM" id="MobiDB-lite"/>
    </source>
</evidence>
<dbReference type="InterPro" id="IPR049680">
    <property type="entry name" value="FLVCR1-2_SLC49-like"/>
</dbReference>
<comment type="caution">
    <text evidence="7">The sequence shown here is derived from an EMBL/GenBank/DDBJ whole genome shotgun (WGS) entry which is preliminary data.</text>
</comment>